<keyword evidence="3" id="KW-1185">Reference proteome</keyword>
<accession>A0ABW5MIR8</accession>
<comment type="caution">
    <text evidence="2">The sequence shown here is derived from an EMBL/GenBank/DDBJ whole genome shotgun (WGS) entry which is preliminary data.</text>
</comment>
<sequence length="125" mass="14207">MKKALILFAIIIAFVAIKPLKAKAQEPTQEYYHEITNDLGTFKIWLYMTENNGVDHVLIMDPEFNTWPLNIEFKVYGGGYGASSSIATEFVGSFPGYHIVWTGIFDPAYGYQPTITVNWGKNKRH</sequence>
<feature type="signal peptide" evidence="1">
    <location>
        <begin position="1"/>
        <end position="24"/>
    </location>
</feature>
<feature type="chain" id="PRO_5045537174" evidence="1">
    <location>
        <begin position="25"/>
        <end position="125"/>
    </location>
</feature>
<keyword evidence="1" id="KW-0732">Signal</keyword>
<protein>
    <submittedName>
        <fullName evidence="2">Uncharacterized protein</fullName>
    </submittedName>
</protein>
<evidence type="ECO:0000313" key="3">
    <source>
        <dbReference type="Proteomes" id="UP001597461"/>
    </source>
</evidence>
<evidence type="ECO:0000256" key="1">
    <source>
        <dbReference type="SAM" id="SignalP"/>
    </source>
</evidence>
<proteinExistence type="predicted"/>
<organism evidence="2 3">
    <name type="scientific">Pedobacter vanadiisoli</name>
    <dbReference type="NCBI Taxonomy" id="1761975"/>
    <lineage>
        <taxon>Bacteria</taxon>
        <taxon>Pseudomonadati</taxon>
        <taxon>Bacteroidota</taxon>
        <taxon>Sphingobacteriia</taxon>
        <taxon>Sphingobacteriales</taxon>
        <taxon>Sphingobacteriaceae</taxon>
        <taxon>Pedobacter</taxon>
    </lineage>
</organism>
<dbReference type="Proteomes" id="UP001597461">
    <property type="component" value="Unassembled WGS sequence"/>
</dbReference>
<dbReference type="RefSeq" id="WP_379075284.1">
    <property type="nucleotide sequence ID" value="NZ_JBHULL010000005.1"/>
</dbReference>
<gene>
    <name evidence="2" type="ORF">ACFSR6_04045</name>
</gene>
<name>A0ABW5MIR8_9SPHI</name>
<dbReference type="EMBL" id="JBHULL010000005">
    <property type="protein sequence ID" value="MFD2581649.1"/>
    <property type="molecule type" value="Genomic_DNA"/>
</dbReference>
<reference evidence="3" key="1">
    <citation type="journal article" date="2019" name="Int. J. Syst. Evol. Microbiol.">
        <title>The Global Catalogue of Microorganisms (GCM) 10K type strain sequencing project: providing services to taxonomists for standard genome sequencing and annotation.</title>
        <authorList>
            <consortium name="The Broad Institute Genomics Platform"/>
            <consortium name="The Broad Institute Genome Sequencing Center for Infectious Disease"/>
            <person name="Wu L."/>
            <person name="Ma J."/>
        </authorList>
    </citation>
    <scope>NUCLEOTIDE SEQUENCE [LARGE SCALE GENOMIC DNA]</scope>
    <source>
        <strain evidence="3">KCTC 42866</strain>
    </source>
</reference>
<evidence type="ECO:0000313" key="2">
    <source>
        <dbReference type="EMBL" id="MFD2581649.1"/>
    </source>
</evidence>